<evidence type="ECO:0000256" key="1">
    <source>
        <dbReference type="SAM" id="MobiDB-lite"/>
    </source>
</evidence>
<dbReference type="AlphaFoldDB" id="A0AAV0YVS0"/>
<protein>
    <submittedName>
        <fullName evidence="2">Uncharacterized protein</fullName>
    </submittedName>
</protein>
<feature type="region of interest" description="Disordered" evidence="1">
    <location>
        <begin position="86"/>
        <end position="118"/>
    </location>
</feature>
<accession>A0AAV0YVS0</accession>
<evidence type="ECO:0000313" key="2">
    <source>
        <dbReference type="EMBL" id="CAI8590230.1"/>
    </source>
</evidence>
<sequence length="118" mass="12563">MTTTRETLQFLLLNSHPCDAIPPHAIPPTAHDNPPLQSQLTSLSQHQLIRSDELSLRIGCAQLPSTSYSTVSRSASFHSNTATFFSDGNPGRCSKNPSHAHIATGPTPSGLSGTTTLE</sequence>
<dbReference type="EMBL" id="OX451736">
    <property type="protein sequence ID" value="CAI8590230.1"/>
    <property type="molecule type" value="Genomic_DNA"/>
</dbReference>
<dbReference type="Proteomes" id="UP001157006">
    <property type="component" value="Chromosome 1L"/>
</dbReference>
<gene>
    <name evidence="2" type="ORF">VFH_I431800</name>
</gene>
<proteinExistence type="predicted"/>
<evidence type="ECO:0000313" key="3">
    <source>
        <dbReference type="Proteomes" id="UP001157006"/>
    </source>
</evidence>
<organism evidence="2 3">
    <name type="scientific">Vicia faba</name>
    <name type="common">Broad bean</name>
    <name type="synonym">Faba vulgaris</name>
    <dbReference type="NCBI Taxonomy" id="3906"/>
    <lineage>
        <taxon>Eukaryota</taxon>
        <taxon>Viridiplantae</taxon>
        <taxon>Streptophyta</taxon>
        <taxon>Embryophyta</taxon>
        <taxon>Tracheophyta</taxon>
        <taxon>Spermatophyta</taxon>
        <taxon>Magnoliopsida</taxon>
        <taxon>eudicotyledons</taxon>
        <taxon>Gunneridae</taxon>
        <taxon>Pentapetalae</taxon>
        <taxon>rosids</taxon>
        <taxon>fabids</taxon>
        <taxon>Fabales</taxon>
        <taxon>Fabaceae</taxon>
        <taxon>Papilionoideae</taxon>
        <taxon>50 kb inversion clade</taxon>
        <taxon>NPAAA clade</taxon>
        <taxon>Hologalegina</taxon>
        <taxon>IRL clade</taxon>
        <taxon>Fabeae</taxon>
        <taxon>Vicia</taxon>
    </lineage>
</organism>
<feature type="region of interest" description="Disordered" evidence="1">
    <location>
        <begin position="21"/>
        <end position="44"/>
    </location>
</feature>
<reference evidence="2 3" key="1">
    <citation type="submission" date="2023-01" db="EMBL/GenBank/DDBJ databases">
        <authorList>
            <person name="Kreplak J."/>
        </authorList>
    </citation>
    <scope>NUCLEOTIDE SEQUENCE [LARGE SCALE GENOMIC DNA]</scope>
</reference>
<name>A0AAV0YVS0_VICFA</name>
<keyword evidence="3" id="KW-1185">Reference proteome</keyword>
<feature type="compositionally biased region" description="Low complexity" evidence="1">
    <location>
        <begin position="104"/>
        <end position="118"/>
    </location>
</feature>